<sequence>MSPGDNRRNSSSLGEQNFGPNDGQLSTTNEYIQELSRQNNQLRHHHLQQQQQQHQQALQLLQLQQQQQQQQFTTPVIYTLPHHTTQTQIFLQQPYTVSQPAAILQTGLASTLPHQQQIFATGIGATPLNNNIILNMTPQLSHLTAPALGLTNQIAPSPHYSADGSAPALRQVLLSQQNENLILEQQLEALQEKKEALQKLKDLHNKGKSESKKEEKKSAKAEANQNLPKLNEQFTVKNLKPRRKPYSFGVPTDIDEIVLLASSLVAQEVRDCHFGFSGGQQQEIEDRAVNAAAALEAFASDVILPNLQASYAKSKEVENLHDKKDTYHSKASSSKNKSCISKDKGQRILVAALLALREVLMMNAERIFGPNFAKQSTNDANNDESCSKNIQKSESYVMKIQTFSTSIILNAICNLPKLESDEITKQFLQASSKYDERDQEFASCLKRMDVRAVGTLPNGRLLKRHENLQFKVSYNVGRLEHPLIKEQLYRVRRIRSNAAYVCILDDQQGLKHPKQKLRAKNAIQKCRKETAKI</sequence>
<evidence type="ECO:0000256" key="2">
    <source>
        <dbReference type="SAM" id="MobiDB-lite"/>
    </source>
</evidence>
<organism evidence="3 4">
    <name type="scientific">Chaetoceros tenuissimus</name>
    <dbReference type="NCBI Taxonomy" id="426638"/>
    <lineage>
        <taxon>Eukaryota</taxon>
        <taxon>Sar</taxon>
        <taxon>Stramenopiles</taxon>
        <taxon>Ochrophyta</taxon>
        <taxon>Bacillariophyta</taxon>
        <taxon>Coscinodiscophyceae</taxon>
        <taxon>Chaetocerotophycidae</taxon>
        <taxon>Chaetocerotales</taxon>
        <taxon>Chaetocerotaceae</taxon>
        <taxon>Chaetoceros</taxon>
    </lineage>
</organism>
<gene>
    <name evidence="3" type="ORF">CTEN210_02428</name>
</gene>
<evidence type="ECO:0000313" key="3">
    <source>
        <dbReference type="EMBL" id="GFH45954.1"/>
    </source>
</evidence>
<feature type="compositionally biased region" description="Basic and acidic residues" evidence="2">
    <location>
        <begin position="202"/>
        <end position="220"/>
    </location>
</feature>
<evidence type="ECO:0000313" key="4">
    <source>
        <dbReference type="Proteomes" id="UP001054902"/>
    </source>
</evidence>
<proteinExistence type="predicted"/>
<accession>A0AAD3CHX3</accession>
<evidence type="ECO:0000256" key="1">
    <source>
        <dbReference type="SAM" id="Coils"/>
    </source>
</evidence>
<keyword evidence="1" id="KW-0175">Coiled coil</keyword>
<comment type="caution">
    <text evidence="3">The sequence shown here is derived from an EMBL/GenBank/DDBJ whole genome shotgun (WGS) entry which is preliminary data.</text>
</comment>
<dbReference type="AlphaFoldDB" id="A0AAD3CHX3"/>
<dbReference type="EMBL" id="BLLK01000022">
    <property type="protein sequence ID" value="GFH45954.1"/>
    <property type="molecule type" value="Genomic_DNA"/>
</dbReference>
<feature type="region of interest" description="Disordered" evidence="2">
    <location>
        <begin position="1"/>
        <end position="26"/>
    </location>
</feature>
<feature type="region of interest" description="Disordered" evidence="2">
    <location>
        <begin position="202"/>
        <end position="229"/>
    </location>
</feature>
<keyword evidence="4" id="KW-1185">Reference proteome</keyword>
<feature type="compositionally biased region" description="Polar residues" evidence="2">
    <location>
        <begin position="9"/>
        <end position="26"/>
    </location>
</feature>
<name>A0AAD3CHX3_9STRA</name>
<dbReference type="Proteomes" id="UP001054902">
    <property type="component" value="Unassembled WGS sequence"/>
</dbReference>
<feature type="coiled-coil region" evidence="1">
    <location>
        <begin position="32"/>
        <end position="71"/>
    </location>
</feature>
<protein>
    <submittedName>
        <fullName evidence="3">Uncharacterized protein</fullName>
    </submittedName>
</protein>
<reference evidence="3 4" key="1">
    <citation type="journal article" date="2021" name="Sci. Rep.">
        <title>The genome of the diatom Chaetoceros tenuissimus carries an ancient integrated fragment of an extant virus.</title>
        <authorList>
            <person name="Hongo Y."/>
            <person name="Kimura K."/>
            <person name="Takaki Y."/>
            <person name="Yoshida Y."/>
            <person name="Baba S."/>
            <person name="Kobayashi G."/>
            <person name="Nagasaki K."/>
            <person name="Hano T."/>
            <person name="Tomaru Y."/>
        </authorList>
    </citation>
    <scope>NUCLEOTIDE SEQUENCE [LARGE SCALE GENOMIC DNA]</scope>
    <source>
        <strain evidence="3 4">NIES-3715</strain>
    </source>
</reference>